<feature type="transmembrane region" description="Helical" evidence="20">
    <location>
        <begin position="1479"/>
        <end position="1504"/>
    </location>
</feature>
<comment type="catalytic activity">
    <reaction evidence="18">
        <text>L-seryl-[protein] + ATP = O-phospho-L-seryl-[protein] + ADP + H(+)</text>
        <dbReference type="Rhea" id="RHEA:17989"/>
        <dbReference type="Rhea" id="RHEA-COMP:9863"/>
        <dbReference type="Rhea" id="RHEA-COMP:11604"/>
        <dbReference type="ChEBI" id="CHEBI:15378"/>
        <dbReference type="ChEBI" id="CHEBI:29999"/>
        <dbReference type="ChEBI" id="CHEBI:30616"/>
        <dbReference type="ChEBI" id="CHEBI:83421"/>
        <dbReference type="ChEBI" id="CHEBI:456216"/>
        <dbReference type="EC" id="2.7.11.1"/>
    </reaction>
</comment>
<dbReference type="Proteomes" id="UP000008022">
    <property type="component" value="Unassembled WGS sequence"/>
</dbReference>
<dbReference type="PROSITE" id="PS50011">
    <property type="entry name" value="PROTEIN_KINASE_DOM"/>
    <property type="match status" value="3"/>
</dbReference>
<dbReference type="EnsemblPlants" id="ORUFI08G06640.1">
    <property type="protein sequence ID" value="ORUFI08G06640.1"/>
    <property type="gene ID" value="ORUFI08G06640"/>
</dbReference>
<feature type="compositionally biased region" description="Polar residues" evidence="19">
    <location>
        <begin position="932"/>
        <end position="942"/>
    </location>
</feature>
<dbReference type="GO" id="GO:0005524">
    <property type="term" value="F:ATP binding"/>
    <property type="evidence" value="ECO:0007669"/>
    <property type="project" value="UniProtKB-KW"/>
</dbReference>
<dbReference type="InterPro" id="IPR001245">
    <property type="entry name" value="Ser-Thr/Tyr_kinase_cat_dom"/>
</dbReference>
<evidence type="ECO:0000256" key="18">
    <source>
        <dbReference type="ARBA" id="ARBA00048679"/>
    </source>
</evidence>
<feature type="signal peptide" evidence="21">
    <location>
        <begin position="1"/>
        <end position="26"/>
    </location>
</feature>
<dbReference type="Gene3D" id="2.60.120.430">
    <property type="entry name" value="Galactose-binding lectin"/>
    <property type="match status" value="3"/>
</dbReference>
<dbReference type="InterPro" id="IPR011009">
    <property type="entry name" value="Kinase-like_dom_sf"/>
</dbReference>
<dbReference type="InterPro" id="IPR032675">
    <property type="entry name" value="LRR_dom_sf"/>
</dbReference>
<evidence type="ECO:0000256" key="10">
    <source>
        <dbReference type="ARBA" id="ARBA00022741"/>
    </source>
</evidence>
<feature type="region of interest" description="Disordered" evidence="19">
    <location>
        <begin position="1805"/>
        <end position="1839"/>
    </location>
</feature>
<dbReference type="Pfam" id="PF00560">
    <property type="entry name" value="LRR_1"/>
    <property type="match status" value="4"/>
</dbReference>
<keyword evidence="5" id="KW-0433">Leucine-rich repeat</keyword>
<dbReference type="GO" id="GO:0005886">
    <property type="term" value="C:plasma membrane"/>
    <property type="evidence" value="ECO:0007669"/>
    <property type="project" value="TreeGrafter"/>
</dbReference>
<evidence type="ECO:0000256" key="12">
    <source>
        <dbReference type="ARBA" id="ARBA00022840"/>
    </source>
</evidence>
<reference evidence="23" key="2">
    <citation type="submission" date="2015-06" db="UniProtKB">
        <authorList>
            <consortium name="EnsemblPlants"/>
        </authorList>
    </citation>
    <scope>IDENTIFICATION</scope>
</reference>
<dbReference type="Gene3D" id="1.10.510.10">
    <property type="entry name" value="Transferase(Phosphotransferase) domain 1"/>
    <property type="match status" value="3"/>
</dbReference>
<evidence type="ECO:0000256" key="13">
    <source>
        <dbReference type="ARBA" id="ARBA00022989"/>
    </source>
</evidence>
<keyword evidence="9" id="KW-0677">Repeat</keyword>
<keyword evidence="16" id="KW-0325">Glycoprotein</keyword>
<evidence type="ECO:0000256" key="2">
    <source>
        <dbReference type="ARBA" id="ARBA00012513"/>
    </source>
</evidence>
<feature type="domain" description="Protein kinase" evidence="22">
    <location>
        <begin position="1539"/>
        <end position="1787"/>
    </location>
</feature>
<dbReference type="Pfam" id="PF07714">
    <property type="entry name" value="PK_Tyr_Ser-Thr"/>
    <property type="match status" value="4"/>
</dbReference>
<dbReference type="Gene3D" id="3.30.200.20">
    <property type="entry name" value="Phosphorylase Kinase, domain 1"/>
    <property type="match status" value="3"/>
</dbReference>
<evidence type="ECO:0000256" key="8">
    <source>
        <dbReference type="ARBA" id="ARBA00022729"/>
    </source>
</evidence>
<feature type="chain" id="PRO_5002371174" description="non-specific serine/threonine protein kinase" evidence="21">
    <location>
        <begin position="27"/>
        <end position="2757"/>
    </location>
</feature>
<evidence type="ECO:0000313" key="24">
    <source>
        <dbReference type="Proteomes" id="UP000008022"/>
    </source>
</evidence>
<evidence type="ECO:0000256" key="5">
    <source>
        <dbReference type="ARBA" id="ARBA00022614"/>
    </source>
</evidence>
<dbReference type="SUPFAM" id="SSF56112">
    <property type="entry name" value="Protein kinase-like (PK-like)"/>
    <property type="match status" value="3"/>
</dbReference>
<evidence type="ECO:0000256" key="1">
    <source>
        <dbReference type="ARBA" id="ARBA00004167"/>
    </source>
</evidence>
<evidence type="ECO:0000313" key="23">
    <source>
        <dbReference type="EnsemblPlants" id="ORUFI08G06640.1"/>
    </source>
</evidence>
<comment type="subcellular location">
    <subcellularLocation>
        <location evidence="1">Membrane</location>
        <topology evidence="1">Single-pass membrane protein</topology>
    </subcellularLocation>
</comment>
<dbReference type="eggNOG" id="ENOG502QUW9">
    <property type="taxonomic scope" value="Eukaryota"/>
</dbReference>
<evidence type="ECO:0000256" key="4">
    <source>
        <dbReference type="ARBA" id="ARBA00022553"/>
    </source>
</evidence>
<dbReference type="HOGENOM" id="CLU_000288_114_4_1"/>
<feature type="transmembrane region" description="Helical" evidence="20">
    <location>
        <begin position="2367"/>
        <end position="2389"/>
    </location>
</feature>
<keyword evidence="13 20" id="KW-1133">Transmembrane helix</keyword>
<dbReference type="FunFam" id="3.30.200.20:FF:000140">
    <property type="entry name" value="Leucine-rich repeat receptor-like protein kinase"/>
    <property type="match status" value="3"/>
</dbReference>
<dbReference type="FunFam" id="1.10.510.10:FF:000044">
    <property type="entry name" value="Putative LRR receptor-like serine/threonine-protein kinase"/>
    <property type="match status" value="3"/>
</dbReference>
<keyword evidence="3" id="KW-0723">Serine/threonine-protein kinase</keyword>
<dbReference type="PROSITE" id="PS00108">
    <property type="entry name" value="PROTEIN_KINASE_ST"/>
    <property type="match status" value="3"/>
</dbReference>
<dbReference type="OMA" id="HREYKAN"/>
<keyword evidence="8 21" id="KW-0732">Signal</keyword>
<feature type="region of interest" description="Disordered" evidence="19">
    <location>
        <begin position="932"/>
        <end position="966"/>
    </location>
</feature>
<evidence type="ECO:0000256" key="6">
    <source>
        <dbReference type="ARBA" id="ARBA00022679"/>
    </source>
</evidence>
<evidence type="ECO:0000256" key="15">
    <source>
        <dbReference type="ARBA" id="ARBA00023170"/>
    </source>
</evidence>
<feature type="transmembrane region" description="Helical" evidence="20">
    <location>
        <begin position="574"/>
        <end position="599"/>
    </location>
</feature>
<dbReference type="InterPro" id="IPR000719">
    <property type="entry name" value="Prot_kinase_dom"/>
</dbReference>
<keyword evidence="4" id="KW-0597">Phosphoprotein</keyword>
<evidence type="ECO:0000256" key="16">
    <source>
        <dbReference type="ARBA" id="ARBA00023180"/>
    </source>
</evidence>
<keyword evidence="7 20" id="KW-0812">Transmembrane</keyword>
<feature type="domain" description="Protein kinase" evidence="22">
    <location>
        <begin position="634"/>
        <end position="908"/>
    </location>
</feature>
<dbReference type="Gene3D" id="3.80.10.10">
    <property type="entry name" value="Ribonuclease Inhibitor"/>
    <property type="match status" value="4"/>
</dbReference>
<accession>A0A0E0QFK1</accession>
<evidence type="ECO:0000256" key="7">
    <source>
        <dbReference type="ARBA" id="ARBA00022692"/>
    </source>
</evidence>
<evidence type="ECO:0000256" key="3">
    <source>
        <dbReference type="ARBA" id="ARBA00022527"/>
    </source>
</evidence>
<keyword evidence="6" id="KW-0808">Transferase</keyword>
<keyword evidence="24" id="KW-1185">Reference proteome</keyword>
<reference evidence="24" key="1">
    <citation type="submission" date="2013-06" db="EMBL/GenBank/DDBJ databases">
        <authorList>
            <person name="Zhao Q."/>
        </authorList>
    </citation>
    <scope>NUCLEOTIDE SEQUENCE</scope>
    <source>
        <strain evidence="24">cv. W1943</strain>
    </source>
</reference>
<dbReference type="SMART" id="SM00220">
    <property type="entry name" value="S_TKc"/>
    <property type="match status" value="3"/>
</dbReference>
<keyword evidence="10" id="KW-0547">Nucleotide-binding</keyword>
<evidence type="ECO:0000256" key="14">
    <source>
        <dbReference type="ARBA" id="ARBA00023136"/>
    </source>
</evidence>
<dbReference type="InterPro" id="IPR001611">
    <property type="entry name" value="Leu-rich_rpt"/>
</dbReference>
<dbReference type="Pfam" id="PF11721">
    <property type="entry name" value="Malectin"/>
    <property type="match status" value="3"/>
</dbReference>
<keyword evidence="14 20" id="KW-0472">Membrane</keyword>
<dbReference type="PANTHER" id="PTHR48006:SF53">
    <property type="entry name" value="OS08G0203400 PROTEIN"/>
    <property type="match status" value="1"/>
</dbReference>
<dbReference type="FunFam" id="3.80.10.10:FF:000383">
    <property type="entry name" value="Leucine-rich repeat receptor protein kinase EMS1"/>
    <property type="match status" value="1"/>
</dbReference>
<evidence type="ECO:0000256" key="21">
    <source>
        <dbReference type="SAM" id="SignalP"/>
    </source>
</evidence>
<evidence type="ECO:0000256" key="17">
    <source>
        <dbReference type="ARBA" id="ARBA00047899"/>
    </source>
</evidence>
<dbReference type="EC" id="2.7.11.1" evidence="2"/>
<feature type="region of interest" description="Disordered" evidence="19">
    <location>
        <begin position="2720"/>
        <end position="2742"/>
    </location>
</feature>
<evidence type="ECO:0000256" key="9">
    <source>
        <dbReference type="ARBA" id="ARBA00022737"/>
    </source>
</evidence>
<dbReference type="InterPro" id="IPR008271">
    <property type="entry name" value="Ser/Thr_kinase_AS"/>
</dbReference>
<dbReference type="STRING" id="4529.A0A0E0QFK1"/>
<evidence type="ECO:0000256" key="19">
    <source>
        <dbReference type="SAM" id="MobiDB-lite"/>
    </source>
</evidence>
<sequence>MGGVSGKLVWVLLVMCSSWLIAAVHAQQAATTDPIEVAALEAILGRWGKTTSPLWRMSGEPCRGVPVDGSTDLDGNPKNNPGIKCDCSYNSGTVCHITQLRVYALNVVGQIPAELQNLTYLTYLNLDQNYLSGPIPSFIGQLTALTELHVGFNPLSGSLPKELGNLTNLNLLGISLTNFTGELPEELGNLSKLKYLGISLTNFSGQLPEELGNLTKLRQLYTDSAGLSGPFPSTLSRLKNLKLLRASDNNFTGTIPDFIGSLSNLEDLVLRNCKISGDLGAVDFLKFANLTFLFLGNNSLTGELPDGISPSLTNLDFSYNQLTGSFPSWVTQNNLQLNLVANNFILGSTNIGQLSPQHATSRAKLPPGRYSMFSWFSKIVSDNTMYELDSTNLGDSSYYVTSQTRWGVSNVGKLFQAPNDSKIIHSGEKIQNAVDSELFQTARMSPSSLRYYGLGLENGNYTVLLKFAELGFPDTPTWQSLGRRFFDIYIQGELKEKDFNIRKMAGGKSFTAVYKSYTTTVSKNFLEIHLFWAGKGTCCIPIQGYYGPLISALSITPNFSPTVRNGVPKKKSKAGAIVGIVIAASVLGSAILFGIFMVIKKRRRMAKQQEELYNLVGQPDVFSNAELKLATDNFSSQNILGEGGYGPVYKGVLPDGRVIAVKQLSQSSHQGKSQFVTEVATISAVQHRNLVKLHGCCIDSNTPLLVYEYLKNGSLDKALFGNGSIKLDWATRFEIILGIARGLTYLHEESSVRIVHRDIKASNVLLDTDLTPKISDFGLAKLYDEKKTHVSTGIAGTFGYLAPEYAMRRHLTEKVDVFAFGVVALEIVAGRSNTDNSLEESKIYLFEWAWSLYEKEQALGIVDPRLEEFSRDEVYRVIHVALICTQGSPYQRPPMSKVVAMLTGDVEVAEVVTKPNYITEWQFRGGNTSYVTSHSGSTTPELSRQKEIDPLTQSPTITGVSHEHEGRNQEMGGHVIVWILLSVCSWRISAAQAQQPPRTDPVEVAALEAILGRWNKTNSPVWSMSGEPCRGVPVDGVTGLDGNPKNNPGIKCDCSYINGTVCHITQLKVYALNVVGQIPAELQNLTYLNYLDLDQNYLSGPIPSFIGQLTALTELHVGFNALSGPIPKELGNLTNLNLLGISLTNFTGQLPEELGNLTKLQRLYTDSAGLSGPFPSTFSKLKNLKLLVLRNCRISGDLGAVDFSKFTKLAFLFLGNNSLTGGLPDGISPSLKNLCRFFIQPAHWKLSLLGYPEQLAIHSTSRAKLPPERHSMFTRFSRINRSIRGSDNTMYELDFTDLGSSSYYVTSETRWGVSNVGKYFQSPNDSKIIYSNEKIQNAVVSELLQTARMSPSSLRYFGLGLENGNYTVLLQFAELGYPDSPTWKSLGRRVFDIYIQGDLKEKDFDIRKMAGGKSFTAVYKSYTATVSKNFLEIHLFWAGKGTCCIPIQGYYGPLISALSITPNFTPTVRNGVPKRKSKVGAIAGISIGASVVGLAALFGIFMFIKKRRRLAQQQGELYNLVGRPDVFSNAELKLATNNYSSQNILGEGGYGPVYKGMLPDGRVIAVKQLSQSSHQGKNQFVTEVATISSVQHRNLVKLHGKNSLKLDWATRFEIILGIARGLTYLHEESSVRIVHRDIKASNVLLDTDLTPKISDFGLARLYDEKKTHVSTGIAGTFGYLALEYAMRRHLTEKVDVYAFGVVALETVAGRSNTNNSIEESKIYLLEWAWDLYEKEQAQRIVDPRLEDFNKDEVLRVIHVALLCTQGSPNQRPPMSRVMAVLTGDAEVVEMVTKPSYITEWQYRDGNSTNSESTTSEFSRQKEIDPLTMSPTITGSSHDGSSSSVHGFLWLMLVYASCAAVQAQQAARTDPAEVAALNTILGRWGLRASPAWNISGEPCSGVAIDETGVDNNPNINPAIKCDCSFNAGTVCHIIRLRVFSLNVVGQIPEELQNLSYLNNLDLRRNYLTGPLPSFIGNFSAMQYLGISSNNFTGELPAELGNLEKLEQMYIISSGFSGPFPSTFSKLKNLKILWASDNDLTGKIPDYFGSFPNLQDLRIGDILNGSSSLSFISNLTSLNVLILRNCKISDNLGTVNFSKLAGDFSYNHLSGSFPPWVTGNNLQLNLVANDFILDSTNNSILPSGLNCLQQDTPCFRDYSFAVDCGSNKSTRGSDNTLYETDAQNIGAASYYVRDNARWGVSSVGKFNEASNGSYAIYSPQQFQSALNSELFQTARMSPSSLRYYGIGLENGNYTVSLEFAEFVYPNSLTSNSIGRRVFDIYVQGELKEKNFNIRKMAGGKSLIAVNKRYTATVSKNFLEIHLFWAGKGTCCIPTQGHYGPTISALSVTPNFIPTVRNGVPKKKSKAGTISGVVIGASFFGLAVLVGLFMLLKKRRRTSQRKEELYNMVGRRNVFSNAELKLATENFGSQNILGEGGYGPVYKGILTDGRVVAVKQLSQSSQQGKSQFVTEVATISSVQHRNLVKLYGCCIDSNTPLLVYEYLENGSLDQALFGDGRFNLGWSTRFEIILGIARGLSYLHEEANMRIVHRDIKASNILLDPDLKPKISDFGLAKLYDEKKTHVNTKVAGTFGYLAPEYAMRGHLTEKVDVFSFGVVALETVAGRSNTDYSLVEDKKYLFEWAWGLYEREQALGIVDPRLEEINEEEVLRVIRMSFLCTQGSPHQRPSMSRVVAMLTGDIPVSDVVAKPNYIIELQLRGRNSSHVTTGYSGSTADELSGQRETSPLTPSLEINREIIDDGR</sequence>
<protein>
    <recommendedName>
        <fullName evidence="2">non-specific serine/threonine protein kinase</fullName>
        <ecNumber evidence="2">2.7.11.1</ecNumber>
    </recommendedName>
</protein>
<proteinExistence type="predicted"/>
<comment type="catalytic activity">
    <reaction evidence="17">
        <text>L-threonyl-[protein] + ATP = O-phospho-L-threonyl-[protein] + ADP + H(+)</text>
        <dbReference type="Rhea" id="RHEA:46608"/>
        <dbReference type="Rhea" id="RHEA-COMP:11060"/>
        <dbReference type="Rhea" id="RHEA-COMP:11605"/>
        <dbReference type="ChEBI" id="CHEBI:15378"/>
        <dbReference type="ChEBI" id="CHEBI:30013"/>
        <dbReference type="ChEBI" id="CHEBI:30616"/>
        <dbReference type="ChEBI" id="CHEBI:61977"/>
        <dbReference type="ChEBI" id="CHEBI:456216"/>
        <dbReference type="EC" id="2.7.11.1"/>
    </reaction>
</comment>
<dbReference type="SUPFAM" id="SSF52058">
    <property type="entry name" value="L domain-like"/>
    <property type="match status" value="3"/>
</dbReference>
<name>A0A0E0QFK1_ORYRU</name>
<dbReference type="GO" id="GO:0004674">
    <property type="term" value="F:protein serine/threonine kinase activity"/>
    <property type="evidence" value="ECO:0007669"/>
    <property type="project" value="UniProtKB-KW"/>
</dbReference>
<feature type="compositionally biased region" description="Low complexity" evidence="19">
    <location>
        <begin position="1806"/>
        <end position="1816"/>
    </location>
</feature>
<dbReference type="InterPro" id="IPR055414">
    <property type="entry name" value="LRR_R13L4/SHOC2-like"/>
</dbReference>
<dbReference type="FunFam" id="3.80.10.10:FF:000095">
    <property type="entry name" value="LRR receptor-like serine/threonine-protein kinase GSO1"/>
    <property type="match status" value="1"/>
</dbReference>
<dbReference type="CDD" id="cd14066">
    <property type="entry name" value="STKc_IRAK"/>
    <property type="match status" value="2"/>
</dbReference>
<dbReference type="InterPro" id="IPR051824">
    <property type="entry name" value="LRR_Rcpt-Like_S/T_Kinase"/>
</dbReference>
<dbReference type="FunFam" id="2.60.120.430:FF:000002">
    <property type="entry name" value="Leucine-rich repeat receptor-like protein kinase"/>
    <property type="match status" value="3"/>
</dbReference>
<dbReference type="PANTHER" id="PTHR48006">
    <property type="entry name" value="LEUCINE-RICH REPEAT-CONTAINING PROTEIN DDB_G0281931-RELATED"/>
    <property type="match status" value="1"/>
</dbReference>
<dbReference type="InterPro" id="IPR021720">
    <property type="entry name" value="Malectin_dom"/>
</dbReference>
<feature type="domain" description="Protein kinase" evidence="22">
    <location>
        <begin position="2424"/>
        <end position="2698"/>
    </location>
</feature>
<dbReference type="FunFam" id="3.80.10.10:FF:001380">
    <property type="entry name" value="Os05g0256100 protein"/>
    <property type="match status" value="1"/>
</dbReference>
<dbReference type="Pfam" id="PF23598">
    <property type="entry name" value="LRR_14"/>
    <property type="match status" value="2"/>
</dbReference>
<keyword evidence="12" id="KW-0067">ATP-binding</keyword>
<keyword evidence="15" id="KW-0675">Receptor</keyword>
<evidence type="ECO:0000256" key="11">
    <source>
        <dbReference type="ARBA" id="ARBA00022777"/>
    </source>
</evidence>
<keyword evidence="11" id="KW-0418">Kinase</keyword>
<evidence type="ECO:0000259" key="22">
    <source>
        <dbReference type="PROSITE" id="PS50011"/>
    </source>
</evidence>
<dbReference type="Gramene" id="ORUFI08G06640.1">
    <property type="protein sequence ID" value="ORUFI08G06640.1"/>
    <property type="gene ID" value="ORUFI08G06640"/>
</dbReference>
<evidence type="ECO:0000256" key="20">
    <source>
        <dbReference type="SAM" id="Phobius"/>
    </source>
</evidence>
<organism evidence="23 24">
    <name type="scientific">Oryza rufipogon</name>
    <name type="common">Brownbeard rice</name>
    <name type="synonym">Asian wild rice</name>
    <dbReference type="NCBI Taxonomy" id="4529"/>
    <lineage>
        <taxon>Eukaryota</taxon>
        <taxon>Viridiplantae</taxon>
        <taxon>Streptophyta</taxon>
        <taxon>Embryophyta</taxon>
        <taxon>Tracheophyta</taxon>
        <taxon>Spermatophyta</taxon>
        <taxon>Magnoliopsida</taxon>
        <taxon>Liliopsida</taxon>
        <taxon>Poales</taxon>
        <taxon>Poaceae</taxon>
        <taxon>BOP clade</taxon>
        <taxon>Oryzoideae</taxon>
        <taxon>Oryzeae</taxon>
        <taxon>Oryzinae</taxon>
        <taxon>Oryza</taxon>
    </lineage>
</organism>